<protein>
    <recommendedName>
        <fullName evidence="4 5">Large ribosomal subunit protein bL33c</fullName>
    </recommendedName>
</protein>
<organism evidence="6">
    <name type="scientific">Kapraunia schneideri</name>
    <dbReference type="NCBI Taxonomy" id="717899"/>
    <lineage>
        <taxon>Eukaryota</taxon>
        <taxon>Rhodophyta</taxon>
        <taxon>Florideophyceae</taxon>
        <taxon>Rhodymeniophycidae</taxon>
        <taxon>Ceramiales</taxon>
        <taxon>Rhodomelaceae</taxon>
        <taxon>Kapraunia</taxon>
    </lineage>
</organism>
<keyword evidence="3 5" id="KW-0687">Ribonucleoprotein</keyword>
<proteinExistence type="inferred from homology"/>
<dbReference type="NCBIfam" id="TIGR01023">
    <property type="entry name" value="rpmG_bact"/>
    <property type="match status" value="1"/>
</dbReference>
<accession>A0A1Z1MT81</accession>
<geneLocation type="chloroplast" evidence="6"/>
<dbReference type="InterPro" id="IPR038584">
    <property type="entry name" value="Ribosomal_bL33_sf"/>
</dbReference>
<evidence type="ECO:0000256" key="1">
    <source>
        <dbReference type="ARBA" id="ARBA00007596"/>
    </source>
</evidence>
<dbReference type="RefSeq" id="YP_009399308.1">
    <property type="nucleotide sequence ID" value="NC_035296.1"/>
</dbReference>
<keyword evidence="2 5" id="KW-0689">Ribosomal protein</keyword>
<evidence type="ECO:0000256" key="2">
    <source>
        <dbReference type="ARBA" id="ARBA00022980"/>
    </source>
</evidence>
<dbReference type="InterPro" id="IPR011332">
    <property type="entry name" value="Ribosomal_zn-bd"/>
</dbReference>
<dbReference type="GO" id="GO:0003735">
    <property type="term" value="F:structural constituent of ribosome"/>
    <property type="evidence" value="ECO:0007669"/>
    <property type="project" value="InterPro"/>
</dbReference>
<evidence type="ECO:0000256" key="4">
    <source>
        <dbReference type="ARBA" id="ARBA00035276"/>
    </source>
</evidence>
<evidence type="ECO:0000313" key="6">
    <source>
        <dbReference type="EMBL" id="ARW68914.1"/>
    </source>
</evidence>
<dbReference type="Pfam" id="PF00471">
    <property type="entry name" value="Ribosomal_L33"/>
    <property type="match status" value="1"/>
</dbReference>
<dbReference type="Gene3D" id="2.20.28.120">
    <property type="entry name" value="Ribosomal protein L33"/>
    <property type="match status" value="1"/>
</dbReference>
<dbReference type="GO" id="GO:0009507">
    <property type="term" value="C:chloroplast"/>
    <property type="evidence" value="ECO:0007669"/>
    <property type="project" value="UniProtKB-SubCell"/>
</dbReference>
<dbReference type="InterPro" id="IPR001705">
    <property type="entry name" value="Ribosomal_bL33"/>
</dbReference>
<evidence type="ECO:0000256" key="3">
    <source>
        <dbReference type="ARBA" id="ARBA00023274"/>
    </source>
</evidence>
<gene>
    <name evidence="5 6" type="primary">rpl33</name>
</gene>
<comment type="similarity">
    <text evidence="1 5">Belongs to the bacterial ribosomal protein bL33 family.</text>
</comment>
<dbReference type="PROSITE" id="PS00582">
    <property type="entry name" value="RIBOSOMAL_L33"/>
    <property type="match status" value="1"/>
</dbReference>
<comment type="subcellular location">
    <subcellularLocation>
        <location evidence="5">Plastid</location>
        <location evidence="5">Chloroplast</location>
    </subcellularLocation>
</comment>
<reference evidence="6" key="1">
    <citation type="journal article" date="2017" name="J. Phycol.">
        <title>Analysis of chloroplast genomes and a supermatrix inform reclassification of the Rhodomelaceae (Rhodophyta).</title>
        <authorList>
            <person name="Diaz-Tapia P."/>
            <person name="Maggs C.A."/>
            <person name="West J.A."/>
            <person name="Verbruggen H."/>
        </authorList>
    </citation>
    <scope>NUCLEOTIDE SEQUENCE</scope>
    <source>
        <strain evidence="6">PD1720</strain>
    </source>
</reference>
<dbReference type="EMBL" id="MF101454">
    <property type="protein sequence ID" value="ARW68914.1"/>
    <property type="molecule type" value="Genomic_DNA"/>
</dbReference>
<keyword evidence="6" id="KW-0150">Chloroplast</keyword>
<evidence type="ECO:0000256" key="5">
    <source>
        <dbReference type="HAMAP-Rule" id="MF_00294"/>
    </source>
</evidence>
<dbReference type="NCBIfam" id="NF001764">
    <property type="entry name" value="PRK00504.1"/>
    <property type="match status" value="1"/>
</dbReference>
<keyword evidence="6" id="KW-0934">Plastid</keyword>
<dbReference type="GO" id="GO:0005840">
    <property type="term" value="C:ribosome"/>
    <property type="evidence" value="ECO:0007669"/>
    <property type="project" value="UniProtKB-KW"/>
</dbReference>
<sequence length="65" mass="7585">MGKSKGSRIVVTLECVCKNQEKNKLRKNGVMRYSTSKNKRNTPNRLEINKFCPQCNKHSLFKEIK</sequence>
<dbReference type="GO" id="GO:0006412">
    <property type="term" value="P:translation"/>
    <property type="evidence" value="ECO:0007669"/>
    <property type="project" value="UniProtKB-UniRule"/>
</dbReference>
<dbReference type="GO" id="GO:1990904">
    <property type="term" value="C:ribonucleoprotein complex"/>
    <property type="evidence" value="ECO:0007669"/>
    <property type="project" value="UniProtKB-KW"/>
</dbReference>
<dbReference type="InterPro" id="IPR018264">
    <property type="entry name" value="Ribosomal_bL33_CS"/>
</dbReference>
<dbReference type="PANTHER" id="PTHR43168:SF2">
    <property type="entry name" value="LARGE RIBOSOMAL SUBUNIT PROTEIN BL33C"/>
    <property type="match status" value="1"/>
</dbReference>
<dbReference type="HAMAP" id="MF_00294">
    <property type="entry name" value="Ribosomal_bL33"/>
    <property type="match status" value="1"/>
</dbReference>
<dbReference type="AlphaFoldDB" id="A0A1Z1MT81"/>
<name>A0A1Z1MT81_9FLOR</name>
<dbReference type="GeneID" id="33361983"/>
<dbReference type="NCBIfam" id="NF001860">
    <property type="entry name" value="PRK00595.1"/>
    <property type="match status" value="1"/>
</dbReference>
<dbReference type="PANTHER" id="PTHR43168">
    <property type="entry name" value="50S RIBOSOMAL PROTEIN L33, CHLOROPLASTIC"/>
    <property type="match status" value="1"/>
</dbReference>
<dbReference type="SUPFAM" id="SSF57829">
    <property type="entry name" value="Zn-binding ribosomal proteins"/>
    <property type="match status" value="1"/>
</dbReference>